<comment type="caution">
    <text evidence="1">The sequence shown here is derived from an EMBL/GenBank/DDBJ whole genome shotgun (WGS) entry which is preliminary data.</text>
</comment>
<dbReference type="EMBL" id="AMCI01003599">
    <property type="protein sequence ID" value="EJW99921.1"/>
    <property type="molecule type" value="Genomic_DNA"/>
</dbReference>
<protein>
    <submittedName>
        <fullName evidence="1">Uncharacterized protein</fullName>
    </submittedName>
</protein>
<evidence type="ECO:0000313" key="1">
    <source>
        <dbReference type="EMBL" id="EJW99921.1"/>
    </source>
</evidence>
<gene>
    <name evidence="1" type="ORF">EVA_11970</name>
</gene>
<name>J9FY58_9ZZZZ</name>
<sequence length="50" mass="5706">MVMVPVSRQVMYLAISRYGSLLILTLDKQVIYFAAGQRIDLFFTFCKSNG</sequence>
<accession>J9FY58</accession>
<dbReference type="AlphaFoldDB" id="J9FY58"/>
<reference evidence="1" key="1">
    <citation type="journal article" date="2012" name="PLoS ONE">
        <title>Gene sets for utilization of primary and secondary nutrition supplies in the distal gut of endangered iberian lynx.</title>
        <authorList>
            <person name="Alcaide M."/>
            <person name="Messina E."/>
            <person name="Richter M."/>
            <person name="Bargiela R."/>
            <person name="Peplies J."/>
            <person name="Huws S.A."/>
            <person name="Newbold C.J."/>
            <person name="Golyshin P.N."/>
            <person name="Simon M.A."/>
            <person name="Lopez G."/>
            <person name="Yakimov M.M."/>
            <person name="Ferrer M."/>
        </authorList>
    </citation>
    <scope>NUCLEOTIDE SEQUENCE</scope>
</reference>
<organism evidence="1">
    <name type="scientific">gut metagenome</name>
    <dbReference type="NCBI Taxonomy" id="749906"/>
    <lineage>
        <taxon>unclassified sequences</taxon>
        <taxon>metagenomes</taxon>
        <taxon>organismal metagenomes</taxon>
    </lineage>
</organism>
<proteinExistence type="predicted"/>